<feature type="compositionally biased region" description="Basic and acidic residues" evidence="5">
    <location>
        <begin position="295"/>
        <end position="308"/>
    </location>
</feature>
<dbReference type="InterPro" id="IPR000306">
    <property type="entry name" value="Znf_FYVE"/>
</dbReference>
<reference evidence="7" key="1">
    <citation type="submission" date="2020-11" db="EMBL/GenBank/DDBJ databases">
        <authorList>
            <consortium name="DOE Joint Genome Institute"/>
            <person name="Ahrendt S."/>
            <person name="Riley R."/>
            <person name="Andreopoulos W."/>
            <person name="Labutti K."/>
            <person name="Pangilinan J."/>
            <person name="Ruiz-Duenas F.J."/>
            <person name="Barrasa J.M."/>
            <person name="Sanchez-Garcia M."/>
            <person name="Camarero S."/>
            <person name="Miyauchi S."/>
            <person name="Serrano A."/>
            <person name="Linde D."/>
            <person name="Babiker R."/>
            <person name="Drula E."/>
            <person name="Ayuso-Fernandez I."/>
            <person name="Pacheco R."/>
            <person name="Padilla G."/>
            <person name="Ferreira P."/>
            <person name="Barriuso J."/>
            <person name="Kellner H."/>
            <person name="Castanera R."/>
            <person name="Alfaro M."/>
            <person name="Ramirez L."/>
            <person name="Pisabarro A.G."/>
            <person name="Kuo A."/>
            <person name="Tritt A."/>
            <person name="Lipzen A."/>
            <person name="He G."/>
            <person name="Yan M."/>
            <person name="Ng V."/>
            <person name="Cullen D."/>
            <person name="Martin F."/>
            <person name="Rosso M.-N."/>
            <person name="Henrissat B."/>
            <person name="Hibbett D."/>
            <person name="Martinez A.T."/>
            <person name="Grigoriev I.V."/>
        </authorList>
    </citation>
    <scope>NUCLEOTIDE SEQUENCE</scope>
    <source>
        <strain evidence="7">CBS 506.95</strain>
    </source>
</reference>
<dbReference type="PANTHER" id="PTHR23164:SF30">
    <property type="entry name" value="EARLY ENDOSOME ANTIGEN 1"/>
    <property type="match status" value="1"/>
</dbReference>
<dbReference type="InterPro" id="IPR013083">
    <property type="entry name" value="Znf_RING/FYVE/PHD"/>
</dbReference>
<protein>
    <submittedName>
        <fullName evidence="7">FYVE zinc finger-domain-containing protein</fullName>
    </submittedName>
</protein>
<dbReference type="EMBL" id="MU157895">
    <property type="protein sequence ID" value="KAF9524678.1"/>
    <property type="molecule type" value="Genomic_DNA"/>
</dbReference>
<feature type="compositionally biased region" description="Basic residues" evidence="5">
    <location>
        <begin position="179"/>
        <end position="192"/>
    </location>
</feature>
<organism evidence="7 8">
    <name type="scientific">Crepidotus variabilis</name>
    <dbReference type="NCBI Taxonomy" id="179855"/>
    <lineage>
        <taxon>Eukaryota</taxon>
        <taxon>Fungi</taxon>
        <taxon>Dikarya</taxon>
        <taxon>Basidiomycota</taxon>
        <taxon>Agaricomycotina</taxon>
        <taxon>Agaricomycetes</taxon>
        <taxon>Agaricomycetidae</taxon>
        <taxon>Agaricales</taxon>
        <taxon>Agaricineae</taxon>
        <taxon>Crepidotaceae</taxon>
        <taxon>Crepidotus</taxon>
    </lineage>
</organism>
<name>A0A9P6E8J8_9AGAR</name>
<evidence type="ECO:0000256" key="5">
    <source>
        <dbReference type="SAM" id="MobiDB-lite"/>
    </source>
</evidence>
<evidence type="ECO:0000256" key="2">
    <source>
        <dbReference type="ARBA" id="ARBA00022771"/>
    </source>
</evidence>
<feature type="domain" description="FYVE-type" evidence="6">
    <location>
        <begin position="49"/>
        <end position="121"/>
    </location>
</feature>
<gene>
    <name evidence="7" type="ORF">CPB83DRAFT_886136</name>
</gene>
<evidence type="ECO:0000256" key="1">
    <source>
        <dbReference type="ARBA" id="ARBA00022723"/>
    </source>
</evidence>
<dbReference type="SMART" id="SM00064">
    <property type="entry name" value="FYVE"/>
    <property type="match status" value="1"/>
</dbReference>
<feature type="compositionally biased region" description="Low complexity" evidence="5">
    <location>
        <begin position="193"/>
        <end position="208"/>
    </location>
</feature>
<sequence length="322" mass="36193">MDSSASSSSASSVVNVSIIERTNEHLAVLLPKSLWKPDSAAVHCDNFFCRIPFTIFERKHHCRKCGGVYCGACTLRTTPLLDISNLDFITPPRNVPITEFDSPTSPVINSRVCDDCYDQIRGYPTTPRTPEITRPAFRRVLSNPIAMIREQLPNLSAPQSPSSSTSDASELSQSEHLPRSSKRKPNSLRHKPSASSLNTQSSSNSGPSRQAHRLRTSRLPLTEDLERSYGELDAYPLRRSSILCKATGGGRWEPKQDPVYDFYRVPVPGGKAPFEIEMEREEKLEKIRKQNPVVRHGEFQYRTPKEPEPVNISRSLNRLSTF</sequence>
<dbReference type="PANTHER" id="PTHR23164">
    <property type="entry name" value="EARLY ENDOSOME ANTIGEN 1"/>
    <property type="match status" value="1"/>
</dbReference>
<keyword evidence="8" id="KW-1185">Reference proteome</keyword>
<feature type="region of interest" description="Disordered" evidence="5">
    <location>
        <begin position="153"/>
        <end position="222"/>
    </location>
</feature>
<evidence type="ECO:0000313" key="7">
    <source>
        <dbReference type="EMBL" id="KAF9524678.1"/>
    </source>
</evidence>
<evidence type="ECO:0000256" key="4">
    <source>
        <dbReference type="PROSITE-ProRule" id="PRU00091"/>
    </source>
</evidence>
<keyword evidence="1" id="KW-0479">Metal-binding</keyword>
<feature type="region of interest" description="Disordered" evidence="5">
    <location>
        <begin position="295"/>
        <end position="322"/>
    </location>
</feature>
<dbReference type="InterPro" id="IPR011011">
    <property type="entry name" value="Znf_FYVE_PHD"/>
</dbReference>
<dbReference type="OrthoDB" id="660555at2759"/>
<dbReference type="AlphaFoldDB" id="A0A9P6E8J8"/>
<dbReference type="Gene3D" id="3.30.40.10">
    <property type="entry name" value="Zinc/RING finger domain, C3HC4 (zinc finger)"/>
    <property type="match status" value="1"/>
</dbReference>
<evidence type="ECO:0000256" key="3">
    <source>
        <dbReference type="ARBA" id="ARBA00022833"/>
    </source>
</evidence>
<keyword evidence="3" id="KW-0862">Zinc</keyword>
<dbReference type="InterPro" id="IPR017455">
    <property type="entry name" value="Znf_FYVE-rel"/>
</dbReference>
<dbReference type="GO" id="GO:0008270">
    <property type="term" value="F:zinc ion binding"/>
    <property type="evidence" value="ECO:0007669"/>
    <property type="project" value="UniProtKB-KW"/>
</dbReference>
<feature type="compositionally biased region" description="Polar residues" evidence="5">
    <location>
        <begin position="312"/>
        <end position="322"/>
    </location>
</feature>
<proteinExistence type="predicted"/>
<comment type="caution">
    <text evidence="7">The sequence shown here is derived from an EMBL/GenBank/DDBJ whole genome shotgun (WGS) entry which is preliminary data.</text>
</comment>
<dbReference type="PROSITE" id="PS50178">
    <property type="entry name" value="ZF_FYVE"/>
    <property type="match status" value="1"/>
</dbReference>
<evidence type="ECO:0000313" key="8">
    <source>
        <dbReference type="Proteomes" id="UP000807306"/>
    </source>
</evidence>
<feature type="compositionally biased region" description="Low complexity" evidence="5">
    <location>
        <begin position="155"/>
        <end position="175"/>
    </location>
</feature>
<evidence type="ECO:0000259" key="6">
    <source>
        <dbReference type="PROSITE" id="PS50178"/>
    </source>
</evidence>
<dbReference type="SUPFAM" id="SSF57903">
    <property type="entry name" value="FYVE/PHD zinc finger"/>
    <property type="match status" value="1"/>
</dbReference>
<dbReference type="Proteomes" id="UP000807306">
    <property type="component" value="Unassembled WGS sequence"/>
</dbReference>
<accession>A0A9P6E8J8</accession>
<dbReference type="Pfam" id="PF01363">
    <property type="entry name" value="FYVE"/>
    <property type="match status" value="1"/>
</dbReference>
<keyword evidence="2 4" id="KW-0863">Zinc-finger</keyword>